<feature type="compositionally biased region" description="Basic and acidic residues" evidence="1">
    <location>
        <begin position="1"/>
        <end position="13"/>
    </location>
</feature>
<name>A0A6A6F476_9PEZI</name>
<sequence>MSSSRTHEHDPNHDNMASLSSSTHPVLSELDHALSDTLSLIFASMRDVIFSQRALETKLKVPPGVPAEYEGGTGCTKDTPSPGDTRPSSVAK</sequence>
<evidence type="ECO:0000313" key="3">
    <source>
        <dbReference type="Proteomes" id="UP000799539"/>
    </source>
</evidence>
<dbReference type="AlphaFoldDB" id="A0A6A6F476"/>
<gene>
    <name evidence="2" type="ORF">CERZMDRAFT_107797</name>
</gene>
<accession>A0A6A6F476</accession>
<dbReference type="Proteomes" id="UP000799539">
    <property type="component" value="Unassembled WGS sequence"/>
</dbReference>
<evidence type="ECO:0000313" key="2">
    <source>
        <dbReference type="EMBL" id="KAF2207341.1"/>
    </source>
</evidence>
<keyword evidence="3" id="KW-1185">Reference proteome</keyword>
<evidence type="ECO:0000256" key="1">
    <source>
        <dbReference type="SAM" id="MobiDB-lite"/>
    </source>
</evidence>
<reference evidence="2" key="1">
    <citation type="journal article" date="2020" name="Stud. Mycol.">
        <title>101 Dothideomycetes genomes: a test case for predicting lifestyles and emergence of pathogens.</title>
        <authorList>
            <person name="Haridas S."/>
            <person name="Albert R."/>
            <person name="Binder M."/>
            <person name="Bloem J."/>
            <person name="Labutti K."/>
            <person name="Salamov A."/>
            <person name="Andreopoulos B."/>
            <person name="Baker S."/>
            <person name="Barry K."/>
            <person name="Bills G."/>
            <person name="Bluhm B."/>
            <person name="Cannon C."/>
            <person name="Castanera R."/>
            <person name="Culley D."/>
            <person name="Daum C."/>
            <person name="Ezra D."/>
            <person name="Gonzalez J."/>
            <person name="Henrissat B."/>
            <person name="Kuo A."/>
            <person name="Liang C."/>
            <person name="Lipzen A."/>
            <person name="Lutzoni F."/>
            <person name="Magnuson J."/>
            <person name="Mondo S."/>
            <person name="Nolan M."/>
            <person name="Ohm R."/>
            <person name="Pangilinan J."/>
            <person name="Park H.-J."/>
            <person name="Ramirez L."/>
            <person name="Alfaro M."/>
            <person name="Sun H."/>
            <person name="Tritt A."/>
            <person name="Yoshinaga Y."/>
            <person name="Zwiers L.-H."/>
            <person name="Turgeon B."/>
            <person name="Goodwin S."/>
            <person name="Spatafora J."/>
            <person name="Crous P."/>
            <person name="Grigoriev I."/>
        </authorList>
    </citation>
    <scope>NUCLEOTIDE SEQUENCE</scope>
    <source>
        <strain evidence="2">SCOH1-5</strain>
    </source>
</reference>
<feature type="region of interest" description="Disordered" evidence="1">
    <location>
        <begin position="1"/>
        <end position="23"/>
    </location>
</feature>
<dbReference type="EMBL" id="ML992704">
    <property type="protein sequence ID" value="KAF2207341.1"/>
    <property type="molecule type" value="Genomic_DNA"/>
</dbReference>
<organism evidence="2 3">
    <name type="scientific">Cercospora zeae-maydis SCOH1-5</name>
    <dbReference type="NCBI Taxonomy" id="717836"/>
    <lineage>
        <taxon>Eukaryota</taxon>
        <taxon>Fungi</taxon>
        <taxon>Dikarya</taxon>
        <taxon>Ascomycota</taxon>
        <taxon>Pezizomycotina</taxon>
        <taxon>Dothideomycetes</taxon>
        <taxon>Dothideomycetidae</taxon>
        <taxon>Mycosphaerellales</taxon>
        <taxon>Mycosphaerellaceae</taxon>
        <taxon>Cercospora</taxon>
    </lineage>
</organism>
<proteinExistence type="predicted"/>
<protein>
    <submittedName>
        <fullName evidence="2">Uncharacterized protein</fullName>
    </submittedName>
</protein>
<feature type="region of interest" description="Disordered" evidence="1">
    <location>
        <begin position="62"/>
        <end position="92"/>
    </location>
</feature>